<dbReference type="Pfam" id="PF00126">
    <property type="entry name" value="HTH_1"/>
    <property type="match status" value="1"/>
</dbReference>
<organism evidence="6 7">
    <name type="scientific">Sphingomonas colocasiae</name>
    <dbReference type="NCBI Taxonomy" id="1848973"/>
    <lineage>
        <taxon>Bacteria</taxon>
        <taxon>Pseudomonadati</taxon>
        <taxon>Pseudomonadota</taxon>
        <taxon>Alphaproteobacteria</taxon>
        <taxon>Sphingomonadales</taxon>
        <taxon>Sphingomonadaceae</taxon>
        <taxon>Sphingomonas</taxon>
    </lineage>
</organism>
<dbReference type="RefSeq" id="WP_222992694.1">
    <property type="nucleotide sequence ID" value="NZ_JAINVV010000012.1"/>
</dbReference>
<keyword evidence="3" id="KW-0238">DNA-binding</keyword>
<dbReference type="Gene3D" id="3.40.190.10">
    <property type="entry name" value="Periplasmic binding protein-like II"/>
    <property type="match status" value="2"/>
</dbReference>
<comment type="similarity">
    <text evidence="1">Belongs to the LysR transcriptional regulatory family.</text>
</comment>
<dbReference type="InterPro" id="IPR000847">
    <property type="entry name" value="LysR_HTH_N"/>
</dbReference>
<proteinExistence type="inferred from homology"/>
<sequence length="312" mass="35174">MQFSHFDLNLLRALDALLAERNVTRAAEKLFVTQQAASGALRRLRDFFEDELLVRVGRHFELTPLAQSLVVPVREALLRVEAALATQPSFDPARATRIVRLAMSDYASLIVLPRLMSVLAAEAPRMTVRVESLNSTSFRRLEHGDLDFCITVPHWGLYNDHGPSADILNEQLFEDDFVCVVDRRSHPAETMSLADYRAALHNVVRFGNGIETLVEHAWRHIGFEPQIAATAPSFSALMFMVPGTPLVATAQRRLARTLAPPLRLKVLECPVAVPLLDEHMMWHVRNESDPAHLYIRHTFRKLAGKLDSNHKP</sequence>
<dbReference type="InterPro" id="IPR005119">
    <property type="entry name" value="LysR_subst-bd"/>
</dbReference>
<gene>
    <name evidence="6" type="ORF">K7G82_25070</name>
</gene>
<dbReference type="InterPro" id="IPR037402">
    <property type="entry name" value="YidZ_PBP2"/>
</dbReference>
<keyword evidence="2" id="KW-0805">Transcription regulation</keyword>
<dbReference type="PANTHER" id="PTHR30118">
    <property type="entry name" value="HTH-TYPE TRANSCRIPTIONAL REGULATOR LEUO-RELATED"/>
    <property type="match status" value="1"/>
</dbReference>
<dbReference type="PROSITE" id="PS50931">
    <property type="entry name" value="HTH_LYSR"/>
    <property type="match status" value="1"/>
</dbReference>
<evidence type="ECO:0000313" key="6">
    <source>
        <dbReference type="EMBL" id="MBY8825598.1"/>
    </source>
</evidence>
<dbReference type="Pfam" id="PF03466">
    <property type="entry name" value="LysR_substrate"/>
    <property type="match status" value="1"/>
</dbReference>
<name>A0ABS7PWE4_9SPHN</name>
<dbReference type="SUPFAM" id="SSF46785">
    <property type="entry name" value="Winged helix' DNA-binding domain"/>
    <property type="match status" value="1"/>
</dbReference>
<dbReference type="InterPro" id="IPR036388">
    <property type="entry name" value="WH-like_DNA-bd_sf"/>
</dbReference>
<keyword evidence="7" id="KW-1185">Reference proteome</keyword>
<comment type="caution">
    <text evidence="6">The sequence shown here is derived from an EMBL/GenBank/DDBJ whole genome shotgun (WGS) entry which is preliminary data.</text>
</comment>
<feature type="domain" description="HTH lysR-type" evidence="5">
    <location>
        <begin position="6"/>
        <end position="63"/>
    </location>
</feature>
<dbReference type="Proteomes" id="UP000706039">
    <property type="component" value="Unassembled WGS sequence"/>
</dbReference>
<accession>A0ABS7PWE4</accession>
<reference evidence="6 7" key="1">
    <citation type="submission" date="2021-08" db="EMBL/GenBank/DDBJ databases">
        <authorList>
            <person name="Tuo L."/>
        </authorList>
    </citation>
    <scope>NUCLEOTIDE SEQUENCE [LARGE SCALE GENOMIC DNA]</scope>
    <source>
        <strain evidence="6 7">JCM 31229</strain>
    </source>
</reference>
<protein>
    <submittedName>
        <fullName evidence="6">LysR family transcriptional regulator</fullName>
    </submittedName>
</protein>
<dbReference type="SUPFAM" id="SSF53850">
    <property type="entry name" value="Periplasmic binding protein-like II"/>
    <property type="match status" value="1"/>
</dbReference>
<dbReference type="Gene3D" id="1.10.10.10">
    <property type="entry name" value="Winged helix-like DNA-binding domain superfamily/Winged helix DNA-binding domain"/>
    <property type="match status" value="1"/>
</dbReference>
<dbReference type="InterPro" id="IPR036390">
    <property type="entry name" value="WH_DNA-bd_sf"/>
</dbReference>
<evidence type="ECO:0000256" key="1">
    <source>
        <dbReference type="ARBA" id="ARBA00009437"/>
    </source>
</evidence>
<dbReference type="PRINTS" id="PR00039">
    <property type="entry name" value="HTHLYSR"/>
</dbReference>
<dbReference type="PANTHER" id="PTHR30118:SF6">
    <property type="entry name" value="HTH-TYPE TRANSCRIPTIONAL REGULATOR LEUO"/>
    <property type="match status" value="1"/>
</dbReference>
<evidence type="ECO:0000256" key="4">
    <source>
        <dbReference type="ARBA" id="ARBA00023163"/>
    </source>
</evidence>
<evidence type="ECO:0000256" key="2">
    <source>
        <dbReference type="ARBA" id="ARBA00023015"/>
    </source>
</evidence>
<keyword evidence="4" id="KW-0804">Transcription</keyword>
<dbReference type="CDD" id="cd08417">
    <property type="entry name" value="PBP2_Nitroaromatics_like"/>
    <property type="match status" value="1"/>
</dbReference>
<dbReference type="InterPro" id="IPR050389">
    <property type="entry name" value="LysR-type_TF"/>
</dbReference>
<dbReference type="EMBL" id="JAINVV010000012">
    <property type="protein sequence ID" value="MBY8825598.1"/>
    <property type="molecule type" value="Genomic_DNA"/>
</dbReference>
<evidence type="ECO:0000259" key="5">
    <source>
        <dbReference type="PROSITE" id="PS50931"/>
    </source>
</evidence>
<evidence type="ECO:0000313" key="7">
    <source>
        <dbReference type="Proteomes" id="UP000706039"/>
    </source>
</evidence>
<evidence type="ECO:0000256" key="3">
    <source>
        <dbReference type="ARBA" id="ARBA00023125"/>
    </source>
</evidence>